<protein>
    <submittedName>
        <fullName evidence="2">Uncharacterized protein</fullName>
    </submittedName>
</protein>
<evidence type="ECO:0000313" key="3">
    <source>
        <dbReference type="Proteomes" id="UP000799291"/>
    </source>
</evidence>
<dbReference type="AlphaFoldDB" id="A0A6G1JLN1"/>
<accession>A0A6G1JLN1</accession>
<proteinExistence type="predicted"/>
<name>A0A6G1JLN1_9PLEO</name>
<feature type="compositionally biased region" description="Low complexity" evidence="1">
    <location>
        <begin position="147"/>
        <end position="161"/>
    </location>
</feature>
<gene>
    <name evidence="2" type="ORF">K458DRAFT_954</name>
</gene>
<reference evidence="2" key="1">
    <citation type="journal article" date="2020" name="Stud. Mycol.">
        <title>101 Dothideomycetes genomes: a test case for predicting lifestyles and emergence of pathogens.</title>
        <authorList>
            <person name="Haridas S."/>
            <person name="Albert R."/>
            <person name="Binder M."/>
            <person name="Bloem J."/>
            <person name="Labutti K."/>
            <person name="Salamov A."/>
            <person name="Andreopoulos B."/>
            <person name="Baker S."/>
            <person name="Barry K."/>
            <person name="Bills G."/>
            <person name="Bluhm B."/>
            <person name="Cannon C."/>
            <person name="Castanera R."/>
            <person name="Culley D."/>
            <person name="Daum C."/>
            <person name="Ezra D."/>
            <person name="Gonzalez J."/>
            <person name="Henrissat B."/>
            <person name="Kuo A."/>
            <person name="Liang C."/>
            <person name="Lipzen A."/>
            <person name="Lutzoni F."/>
            <person name="Magnuson J."/>
            <person name="Mondo S."/>
            <person name="Nolan M."/>
            <person name="Ohm R."/>
            <person name="Pangilinan J."/>
            <person name="Park H.-J."/>
            <person name="Ramirez L."/>
            <person name="Alfaro M."/>
            <person name="Sun H."/>
            <person name="Tritt A."/>
            <person name="Yoshinaga Y."/>
            <person name="Zwiers L.-H."/>
            <person name="Turgeon B."/>
            <person name="Goodwin S."/>
            <person name="Spatafora J."/>
            <person name="Crous P."/>
            <person name="Grigoriev I."/>
        </authorList>
    </citation>
    <scope>NUCLEOTIDE SEQUENCE</scope>
    <source>
        <strain evidence="2">CBS 122367</strain>
    </source>
</reference>
<keyword evidence="3" id="KW-1185">Reference proteome</keyword>
<evidence type="ECO:0000256" key="1">
    <source>
        <dbReference type="SAM" id="MobiDB-lite"/>
    </source>
</evidence>
<organism evidence="2 3">
    <name type="scientific">Lentithecium fluviatile CBS 122367</name>
    <dbReference type="NCBI Taxonomy" id="1168545"/>
    <lineage>
        <taxon>Eukaryota</taxon>
        <taxon>Fungi</taxon>
        <taxon>Dikarya</taxon>
        <taxon>Ascomycota</taxon>
        <taxon>Pezizomycotina</taxon>
        <taxon>Dothideomycetes</taxon>
        <taxon>Pleosporomycetidae</taxon>
        <taxon>Pleosporales</taxon>
        <taxon>Massarineae</taxon>
        <taxon>Lentitheciaceae</taxon>
        <taxon>Lentithecium</taxon>
    </lineage>
</organism>
<dbReference type="Proteomes" id="UP000799291">
    <property type="component" value="Unassembled WGS sequence"/>
</dbReference>
<evidence type="ECO:0000313" key="2">
    <source>
        <dbReference type="EMBL" id="KAF2691477.1"/>
    </source>
</evidence>
<sequence length="161" mass="17913">MAALDLFESMFRDSFRRPGDLGDYYLDQLVLGQASQLPPEQIQAFADRFRDRAIEIVGMLQLQAENNTPQANISPDLPTSGNDTRAMEAELDLSTSPHNQAWLGQFPVPEQMLADPFEIATPVQQVYSHDFFNIGDWLVSDEPPDKPSSSLRSSLSSPVVS</sequence>
<feature type="region of interest" description="Disordered" evidence="1">
    <location>
        <begin position="142"/>
        <end position="161"/>
    </location>
</feature>
<dbReference type="EMBL" id="MU005569">
    <property type="protein sequence ID" value="KAF2691477.1"/>
    <property type="molecule type" value="Genomic_DNA"/>
</dbReference>